<evidence type="ECO:0000313" key="9">
    <source>
        <dbReference type="Proteomes" id="UP001165422"/>
    </source>
</evidence>
<dbReference type="PROSITE" id="PS00092">
    <property type="entry name" value="N6_MTASE"/>
    <property type="match status" value="1"/>
</dbReference>
<dbReference type="InterPro" id="IPR041405">
    <property type="entry name" value="T3RM_EcoP15I_C"/>
</dbReference>
<comment type="similarity">
    <text evidence="1">Belongs to the N(4)/N(6)-methyltransferase family.</text>
</comment>
<dbReference type="PRINTS" id="PR00506">
    <property type="entry name" value="D21N6MTFRASE"/>
</dbReference>
<keyword evidence="5" id="KW-0680">Restriction system</keyword>
<sequence>MIKDIMNANDSATPNSREMAVLKENFPSCFKADGSFDIERFKEFLSDKIAVTGEGYELKFLGKNYARLLASIDTTTVVVPDEEHNLKPENMNSENIYISGDNLDGLKHLLKSYSRKVKLIYIDPPYNTGTDGFVYNDSFNFTIEELSEKLSISEEQAKRILDLTKRGSASHSAWLMFMYSRLLLARDLLSDDGLIFISIDDNENHNLKLLCDDVFGEDNFRNQIAIRRGAKSVQAQFETWDKLGQSVEYLLFYSRNSSYRFPKQMKLLDDMRQGSWNNHWRGTDRPTMRYPLFGITPESGQWRWGKERSYLAIENYKKMLNDIGVDEKSITQEQIDEWYSNQDDDCDLLRLSDSGKPEHYIPPTDSTLLNTSWMDLLVGSSSEIKRLFGKTVFDTAKLTAMLQRVIAFADNDAIILDFFSGSASTAHAVMALNAEDGGTRKYIMVQIPEKVKEGSIADKCGYSTIDQIGMDRIKQAAKAIKTDYPDTTADLGFKHYTLVEPASDTLDKIEKFDPTENKLFADKDILSDFGKPTVLATWLVRDGYGLTADAEELNFAGYNGYYIGKHLYLIDPELSNKAIEAIVVKYETDGSFNPENVVLFGYSFTWTEMEALKINLKRLKDTEKNLRINFDIRY</sequence>
<reference evidence="8" key="1">
    <citation type="submission" date="2021-11" db="EMBL/GenBank/DDBJ databases">
        <authorList>
            <person name="Qingchun L."/>
            <person name="Dong Z."/>
            <person name="Zongwei Q."/>
            <person name="Jia Z."/>
            <person name="Duotao L."/>
        </authorList>
    </citation>
    <scope>NUCLEOTIDE SEQUENCE</scope>
    <source>
        <strain evidence="8">WLY-B-L2</strain>
    </source>
</reference>
<dbReference type="SUPFAM" id="SSF53335">
    <property type="entry name" value="S-adenosyl-L-methionine-dependent methyltransferases"/>
    <property type="match status" value="1"/>
</dbReference>
<evidence type="ECO:0000259" key="7">
    <source>
        <dbReference type="Pfam" id="PF18273"/>
    </source>
</evidence>
<comment type="caution">
    <text evidence="8">The sequence shown here is derived from an EMBL/GenBank/DDBJ whole genome shotgun (WGS) entry which is preliminary data.</text>
</comment>
<keyword evidence="2" id="KW-0489">Methyltransferase</keyword>
<proteinExistence type="inferred from homology"/>
<dbReference type="Gene3D" id="3.40.50.150">
    <property type="entry name" value="Vaccinia Virus protein VP39"/>
    <property type="match status" value="1"/>
</dbReference>
<keyword evidence="4" id="KW-0949">S-adenosyl-L-methionine</keyword>
<keyword evidence="9" id="KW-1185">Reference proteome</keyword>
<dbReference type="InterPro" id="IPR002941">
    <property type="entry name" value="DNA_methylase_N4/N6"/>
</dbReference>
<dbReference type="Proteomes" id="UP001165422">
    <property type="component" value="Unassembled WGS sequence"/>
</dbReference>
<gene>
    <name evidence="8" type="ORF">LN736_10930</name>
</gene>
<dbReference type="RefSeq" id="WP_229981529.1">
    <property type="nucleotide sequence ID" value="NZ_JAJJPB010000013.1"/>
</dbReference>
<evidence type="ECO:0000313" key="8">
    <source>
        <dbReference type="EMBL" id="MCC9295370.1"/>
    </source>
</evidence>
<dbReference type="InterPro" id="IPR002295">
    <property type="entry name" value="N4/N6-MTase_EcoPI_Mod-like"/>
</dbReference>
<accession>A0ABS8N8H4</accession>
<name>A0ABS8N8H4_9CLOT</name>
<evidence type="ECO:0000259" key="6">
    <source>
        <dbReference type="Pfam" id="PF01555"/>
    </source>
</evidence>
<dbReference type="PIRSF" id="PIRSF015855">
    <property type="entry name" value="TypeIII_Mtase_mKpnI"/>
    <property type="match status" value="1"/>
</dbReference>
<dbReference type="Pfam" id="PF01555">
    <property type="entry name" value="N6_N4_Mtase"/>
    <property type="match status" value="1"/>
</dbReference>
<dbReference type="Pfam" id="PF18273">
    <property type="entry name" value="T3RM_EcoP15I_C"/>
    <property type="match status" value="1"/>
</dbReference>
<evidence type="ECO:0000256" key="1">
    <source>
        <dbReference type="ARBA" id="ARBA00006594"/>
    </source>
</evidence>
<dbReference type="InterPro" id="IPR002052">
    <property type="entry name" value="DNA_methylase_N6_adenine_CS"/>
</dbReference>
<dbReference type="InterPro" id="IPR029063">
    <property type="entry name" value="SAM-dependent_MTases_sf"/>
</dbReference>
<organism evidence="8 9">
    <name type="scientific">Clostridium aromativorans</name>
    <dbReference type="NCBI Taxonomy" id="2836848"/>
    <lineage>
        <taxon>Bacteria</taxon>
        <taxon>Bacillati</taxon>
        <taxon>Bacillota</taxon>
        <taxon>Clostridia</taxon>
        <taxon>Eubacteriales</taxon>
        <taxon>Clostridiaceae</taxon>
        <taxon>Clostridium</taxon>
    </lineage>
</organism>
<evidence type="ECO:0000256" key="2">
    <source>
        <dbReference type="ARBA" id="ARBA00022603"/>
    </source>
</evidence>
<evidence type="ECO:0000256" key="4">
    <source>
        <dbReference type="ARBA" id="ARBA00022691"/>
    </source>
</evidence>
<evidence type="ECO:0000256" key="5">
    <source>
        <dbReference type="ARBA" id="ARBA00022747"/>
    </source>
</evidence>
<feature type="domain" description="DNA methylase N-4/N-6" evidence="6">
    <location>
        <begin position="117"/>
        <end position="453"/>
    </location>
</feature>
<evidence type="ECO:0000256" key="3">
    <source>
        <dbReference type="ARBA" id="ARBA00022679"/>
    </source>
</evidence>
<dbReference type="EMBL" id="JAJJPB010000013">
    <property type="protein sequence ID" value="MCC9295370.1"/>
    <property type="molecule type" value="Genomic_DNA"/>
</dbReference>
<keyword evidence="3" id="KW-0808">Transferase</keyword>
<protein>
    <submittedName>
        <fullName evidence="8">Site-specific DNA-methyltransferase</fullName>
    </submittedName>
</protein>
<feature type="domain" description="Type III R-M EcoP15I C-terminal" evidence="7">
    <location>
        <begin position="530"/>
        <end position="626"/>
    </location>
</feature>